<proteinExistence type="predicted"/>
<sequence>MDKLKLLMGRPISVSEEHNIFVHQPLIRDVVDIGERGFSEYIMPYTLTLDAIFSGVENEEELIEKFTVFQLFFAKTEDGGFLDGIFDGKGALGVLKESLQFFFKTDDVQILENRMKIVINNSYLIDEAEFNTVRNAIQSVVGRKDIEVEKPPKNMTPRQKDIWDKLQKGRRRKAEREAIYLQDIINFTAFGGSTFIPLTQIDMMTYYQLQNAYKSVVGLDSFNINMSYKLSQKFDMKDTIKHWTETLKIGK</sequence>
<accession>A0A9X6UC52</accession>
<name>A0A9X6UC52_BACCE</name>
<organism evidence="1 2">
    <name type="scientific">Bacillus cereus</name>
    <dbReference type="NCBI Taxonomy" id="1396"/>
    <lineage>
        <taxon>Bacteria</taxon>
        <taxon>Bacillati</taxon>
        <taxon>Bacillota</taxon>
        <taxon>Bacilli</taxon>
        <taxon>Bacillales</taxon>
        <taxon>Bacillaceae</taxon>
        <taxon>Bacillus</taxon>
        <taxon>Bacillus cereus group</taxon>
    </lineage>
</organism>
<dbReference type="EMBL" id="NUAN01000071">
    <property type="protein sequence ID" value="PEN97840.1"/>
    <property type="molecule type" value="Genomic_DNA"/>
</dbReference>
<reference evidence="1 2" key="1">
    <citation type="submission" date="2017-09" db="EMBL/GenBank/DDBJ databases">
        <title>Large-scale bioinformatics analysis of Bacillus genomes uncovers conserved roles of natural products in bacterial physiology.</title>
        <authorList>
            <consortium name="Agbiome Team Llc"/>
            <person name="Bleich R.M."/>
            <person name="Kirk G.J."/>
            <person name="Santa Maria K.C."/>
            <person name="Allen S.E."/>
            <person name="Farag S."/>
            <person name="Shank E.A."/>
            <person name="Bowers A."/>
        </authorList>
    </citation>
    <scope>NUCLEOTIDE SEQUENCE [LARGE SCALE GENOMIC DNA]</scope>
    <source>
        <strain evidence="1 2">AFS027647</strain>
    </source>
</reference>
<evidence type="ECO:0000313" key="1">
    <source>
        <dbReference type="EMBL" id="PEN97840.1"/>
    </source>
</evidence>
<comment type="caution">
    <text evidence="1">The sequence shown here is derived from an EMBL/GenBank/DDBJ whole genome shotgun (WGS) entry which is preliminary data.</text>
</comment>
<protein>
    <submittedName>
        <fullName evidence="1">AMP-binding protein</fullName>
    </submittedName>
</protein>
<dbReference type="RefSeq" id="WP_016084857.1">
    <property type="nucleotide sequence ID" value="NZ_NUAN01000071.1"/>
</dbReference>
<gene>
    <name evidence="1" type="ORF">CN553_12450</name>
</gene>
<dbReference type="AlphaFoldDB" id="A0A9X6UC52"/>
<evidence type="ECO:0000313" key="2">
    <source>
        <dbReference type="Proteomes" id="UP000220691"/>
    </source>
</evidence>
<dbReference type="Proteomes" id="UP000220691">
    <property type="component" value="Unassembled WGS sequence"/>
</dbReference>